<sequence length="143" mass="16200">MKDFTEMGDFVFFYECVIKWALLTQEVKEGFEESRAQKRPSRLSYINGLTQVIAKVQDACSIEDIFPVELIPKISVVSIPSDQCDNINSSPSSENPGYNNFTNNSELIKVIQKLIKCYNQNSTLDNLNVDILESENQIVKGLI</sequence>
<evidence type="ECO:0000313" key="2">
    <source>
        <dbReference type="Proteomes" id="UP000789375"/>
    </source>
</evidence>
<organism evidence="1 2">
    <name type="scientific">Funneliformis mosseae</name>
    <name type="common">Endomycorrhizal fungus</name>
    <name type="synonym">Glomus mosseae</name>
    <dbReference type="NCBI Taxonomy" id="27381"/>
    <lineage>
        <taxon>Eukaryota</taxon>
        <taxon>Fungi</taxon>
        <taxon>Fungi incertae sedis</taxon>
        <taxon>Mucoromycota</taxon>
        <taxon>Glomeromycotina</taxon>
        <taxon>Glomeromycetes</taxon>
        <taxon>Glomerales</taxon>
        <taxon>Glomeraceae</taxon>
        <taxon>Funneliformis</taxon>
    </lineage>
</organism>
<protein>
    <submittedName>
        <fullName evidence="1">10803_t:CDS:1</fullName>
    </submittedName>
</protein>
<dbReference type="Proteomes" id="UP000789375">
    <property type="component" value="Unassembled WGS sequence"/>
</dbReference>
<comment type="caution">
    <text evidence="1">The sequence shown here is derived from an EMBL/GenBank/DDBJ whole genome shotgun (WGS) entry which is preliminary data.</text>
</comment>
<evidence type="ECO:0000313" key="1">
    <source>
        <dbReference type="EMBL" id="CAG8641523.1"/>
    </source>
</evidence>
<name>A0A9N9DNC5_FUNMO</name>
<keyword evidence="2" id="KW-1185">Reference proteome</keyword>
<dbReference type="AlphaFoldDB" id="A0A9N9DNC5"/>
<dbReference type="EMBL" id="CAJVPP010003987">
    <property type="protein sequence ID" value="CAG8641523.1"/>
    <property type="molecule type" value="Genomic_DNA"/>
</dbReference>
<proteinExistence type="predicted"/>
<reference evidence="1" key="1">
    <citation type="submission" date="2021-06" db="EMBL/GenBank/DDBJ databases">
        <authorList>
            <person name="Kallberg Y."/>
            <person name="Tangrot J."/>
            <person name="Rosling A."/>
        </authorList>
    </citation>
    <scope>NUCLEOTIDE SEQUENCE</scope>
    <source>
        <strain evidence="1">87-6 pot B 2015</strain>
    </source>
</reference>
<gene>
    <name evidence="1" type="ORF">FMOSSE_LOCUS11013</name>
</gene>
<accession>A0A9N9DNC5</accession>